<dbReference type="InterPro" id="IPR010242">
    <property type="entry name" value="TF_HTH_IscR"/>
</dbReference>
<dbReference type="PATRIC" id="fig|1048808.3.peg.1944"/>
<dbReference type="Pfam" id="PF02082">
    <property type="entry name" value="Rrf2"/>
    <property type="match status" value="1"/>
</dbReference>
<comment type="caution">
    <text evidence="3">The sequence shown here is derived from an EMBL/GenBank/DDBJ whole genome shotgun (WGS) entry which is preliminary data.</text>
</comment>
<name>G2DEA1_9GAMM</name>
<dbReference type="GO" id="GO:0003690">
    <property type="term" value="F:double-stranded DNA binding"/>
    <property type="evidence" value="ECO:0007669"/>
    <property type="project" value="InterPro"/>
</dbReference>
<keyword evidence="4" id="KW-1185">Reference proteome</keyword>
<dbReference type="InterPro" id="IPR036388">
    <property type="entry name" value="WH-like_DNA-bd_sf"/>
</dbReference>
<dbReference type="EMBL" id="AFOC01000051">
    <property type="protein sequence ID" value="EGV51050.1"/>
    <property type="molecule type" value="Genomic_DNA"/>
</dbReference>
<evidence type="ECO:0000313" key="3">
    <source>
        <dbReference type="EMBL" id="EGV51050.1"/>
    </source>
</evidence>
<dbReference type="InterPro" id="IPR000944">
    <property type="entry name" value="Tscrpt_reg_Rrf2"/>
</dbReference>
<evidence type="ECO:0000256" key="2">
    <source>
        <dbReference type="SAM" id="MobiDB-lite"/>
    </source>
</evidence>
<organism evidence="3 4">
    <name type="scientific">endosymbiont of Riftia pachyptila</name>
    <name type="common">vent Ph05</name>
    <dbReference type="NCBI Taxonomy" id="1048808"/>
    <lineage>
        <taxon>Bacteria</taxon>
        <taxon>Pseudomonadati</taxon>
        <taxon>Pseudomonadota</taxon>
        <taxon>Gammaproteobacteria</taxon>
        <taxon>sulfur-oxidizing symbionts</taxon>
    </lineage>
</organism>
<dbReference type="FunFam" id="1.10.10.10:FF:000026">
    <property type="entry name" value="HTH-type transcriptional regulator IscR"/>
    <property type="match status" value="1"/>
</dbReference>
<feature type="region of interest" description="Disordered" evidence="2">
    <location>
        <begin position="143"/>
        <end position="171"/>
    </location>
</feature>
<reference evidence="3" key="1">
    <citation type="journal article" date="2011" name="ISME J.">
        <title>The endosymbionts of the deep-sea tubeworms Riftia pachyptila and Tevnia jerichonana share an identical physiology as revealed by proteogenomic analyses.</title>
        <authorList>
            <person name="Gardebrecht A."/>
            <person name="Markert S."/>
            <person name="Felbeck H."/>
            <person name="Thuermer A."/>
            <person name="Albrecht D."/>
            <person name="Wollherr A."/>
            <person name="Kabisch J."/>
            <person name="Lehmann R."/>
            <person name="Daniel R."/>
            <person name="Liesegang H."/>
            <person name="Hecker M."/>
            <person name="Sievert S.M."/>
            <person name="Schweder T."/>
        </authorList>
    </citation>
    <scope>NUCLEOTIDE SEQUENCE [LARGE SCALE GENOMIC DNA]</scope>
</reference>
<dbReference type="PANTHER" id="PTHR33221">
    <property type="entry name" value="WINGED HELIX-TURN-HELIX TRANSCRIPTIONAL REGULATOR, RRF2 FAMILY"/>
    <property type="match status" value="1"/>
</dbReference>
<keyword evidence="1" id="KW-0238">DNA-binding</keyword>
<dbReference type="PROSITE" id="PS51197">
    <property type="entry name" value="HTH_RRF2_2"/>
    <property type="match status" value="1"/>
</dbReference>
<accession>G2DEA1</accession>
<dbReference type="SUPFAM" id="SSF46785">
    <property type="entry name" value="Winged helix' DNA-binding domain"/>
    <property type="match status" value="1"/>
</dbReference>
<dbReference type="GO" id="GO:0003700">
    <property type="term" value="F:DNA-binding transcription factor activity"/>
    <property type="evidence" value="ECO:0007669"/>
    <property type="project" value="InterPro"/>
</dbReference>
<evidence type="ECO:0000313" key="4">
    <source>
        <dbReference type="Proteomes" id="UP000004491"/>
    </source>
</evidence>
<dbReference type="GO" id="GO:0005829">
    <property type="term" value="C:cytosol"/>
    <property type="evidence" value="ECO:0007669"/>
    <property type="project" value="TreeGrafter"/>
</dbReference>
<dbReference type="Gene3D" id="1.10.10.10">
    <property type="entry name" value="Winged helix-like DNA-binding domain superfamily/Winged helix DNA-binding domain"/>
    <property type="match status" value="1"/>
</dbReference>
<dbReference type="PANTHER" id="PTHR33221:SF5">
    <property type="entry name" value="HTH-TYPE TRANSCRIPTIONAL REGULATOR ISCR"/>
    <property type="match status" value="1"/>
</dbReference>
<dbReference type="NCBIfam" id="TIGR02010">
    <property type="entry name" value="IscR"/>
    <property type="match status" value="1"/>
</dbReference>
<dbReference type="Proteomes" id="UP000004491">
    <property type="component" value="Unassembled WGS sequence"/>
</dbReference>
<feature type="compositionally biased region" description="Polar residues" evidence="2">
    <location>
        <begin position="158"/>
        <end position="171"/>
    </location>
</feature>
<proteinExistence type="predicted"/>
<dbReference type="AlphaFoldDB" id="G2DEA1"/>
<evidence type="ECO:0000256" key="1">
    <source>
        <dbReference type="ARBA" id="ARBA00023125"/>
    </source>
</evidence>
<dbReference type="NCBIfam" id="TIGR00738">
    <property type="entry name" value="rrf2_super"/>
    <property type="match status" value="1"/>
</dbReference>
<protein>
    <submittedName>
        <fullName evidence="3">HTH-type transcriptional regulator</fullName>
    </submittedName>
</protein>
<dbReference type="InterPro" id="IPR036390">
    <property type="entry name" value="WH_DNA-bd_sf"/>
</dbReference>
<gene>
    <name evidence="3" type="primary">iscR1</name>
    <name evidence="3" type="ORF">Rifp1Sym_bx00120</name>
</gene>
<sequence length="171" mass="18970">MFGAKRVKLTTKGRYAVTAMLDLALHYGRGPITLADIAQRQGISLSYLEQLFSRLRKKELVTSVRGPGGGYSLGREAAEIFIGEVITAVDESMDTTRCHGAHNCQNNDRCLTHDLWADLSEQIYHYLNRISLQDLMDRKAVKEVSERQEQEEEGPSIAISSLTEASNPASA</sequence>